<reference evidence="3 4" key="1">
    <citation type="submission" date="2021-04" db="EMBL/GenBank/DDBJ databases">
        <title>Whole genome sequence analysis of a thiophenic sulfur metabolizing bacteria.</title>
        <authorList>
            <person name="Akhtar N."/>
            <person name="Akram J."/>
            <person name="Aslam A."/>
        </authorList>
    </citation>
    <scope>NUCLEOTIDE SEQUENCE [LARGE SCALE GENOMIC DNA]</scope>
    <source>
        <strain evidence="3 4">3OW</strain>
    </source>
</reference>
<keyword evidence="2" id="KW-0812">Transmembrane</keyword>
<feature type="region of interest" description="Disordered" evidence="1">
    <location>
        <begin position="127"/>
        <end position="151"/>
    </location>
</feature>
<name>A0ABS5NFM8_TSUPA</name>
<keyword evidence="2" id="KW-0472">Membrane</keyword>
<evidence type="ECO:0000313" key="3">
    <source>
        <dbReference type="EMBL" id="MBS4103071.1"/>
    </source>
</evidence>
<feature type="transmembrane region" description="Helical" evidence="2">
    <location>
        <begin position="103"/>
        <end position="123"/>
    </location>
</feature>
<gene>
    <name evidence="3" type="ORF">KFZ73_17735</name>
</gene>
<keyword evidence="4" id="KW-1185">Reference proteome</keyword>
<feature type="compositionally biased region" description="Polar residues" evidence="1">
    <location>
        <begin position="127"/>
        <end position="148"/>
    </location>
</feature>
<protein>
    <recommendedName>
        <fullName evidence="5">J domain-containing protein</fullName>
    </recommendedName>
</protein>
<evidence type="ECO:0000313" key="4">
    <source>
        <dbReference type="Proteomes" id="UP000676853"/>
    </source>
</evidence>
<accession>A0ABS5NFM8</accession>
<dbReference type="RefSeq" id="WP_212554576.1">
    <property type="nucleotide sequence ID" value="NZ_JAGXOE010000050.1"/>
</dbReference>
<evidence type="ECO:0000256" key="1">
    <source>
        <dbReference type="SAM" id="MobiDB-lite"/>
    </source>
</evidence>
<dbReference type="EMBL" id="JAGXOE010000050">
    <property type="protein sequence ID" value="MBS4103071.1"/>
    <property type="molecule type" value="Genomic_DNA"/>
</dbReference>
<proteinExistence type="predicted"/>
<evidence type="ECO:0008006" key="5">
    <source>
        <dbReference type="Google" id="ProtNLM"/>
    </source>
</evidence>
<sequence length="329" mass="34777">MPHIDLYQAYGLDRRQPPDALAAQLTAQLNSIDPRDTLSCNRIDTARVILGDPARRARYDAALGDPAAPVLDEAALATIAGRPVPTAPRTGLAGAFAETKAKVLAAIVGVLALVLVISVTAVACTSSDGGSSPTASDGASQSSAQTSGDSDEVCRAVRGRAVWRAEWEKEKRPEYLLKLTAQTDLPSQVTPKLSSPSVTSSIERMVQYQDKTIGVGEIDVPIGGPPVYVAQYGPDGALIKLHTIRQQSDTTAMPTPFDQAEDISGGYMQVQASDGIDIPSASNGVETNQHYVVNAMPDAFDRPTVWVLLRGGTKLYRGTVYDNAPDSGC</sequence>
<evidence type="ECO:0000256" key="2">
    <source>
        <dbReference type="SAM" id="Phobius"/>
    </source>
</evidence>
<keyword evidence="2" id="KW-1133">Transmembrane helix</keyword>
<comment type="caution">
    <text evidence="3">The sequence shown here is derived from an EMBL/GenBank/DDBJ whole genome shotgun (WGS) entry which is preliminary data.</text>
</comment>
<organism evidence="3 4">
    <name type="scientific">Tsukamurella paurometabola</name>
    <name type="common">Corynebacterium paurometabolum</name>
    <dbReference type="NCBI Taxonomy" id="2061"/>
    <lineage>
        <taxon>Bacteria</taxon>
        <taxon>Bacillati</taxon>
        <taxon>Actinomycetota</taxon>
        <taxon>Actinomycetes</taxon>
        <taxon>Mycobacteriales</taxon>
        <taxon>Tsukamurellaceae</taxon>
        <taxon>Tsukamurella</taxon>
    </lineage>
</organism>
<dbReference type="Proteomes" id="UP000676853">
    <property type="component" value="Unassembled WGS sequence"/>
</dbReference>